<dbReference type="Gene3D" id="1.10.10.60">
    <property type="entry name" value="Homeodomain-like"/>
    <property type="match status" value="1"/>
</dbReference>
<dbReference type="RefSeq" id="WP_134842352.1">
    <property type="nucleotide sequence ID" value="NZ_SGVY01000001.1"/>
</dbReference>
<dbReference type="OrthoDB" id="1007667at2"/>
<gene>
    <name evidence="5" type="ORF">EXN75_00370</name>
</gene>
<dbReference type="Proteomes" id="UP000297872">
    <property type="component" value="Unassembled WGS sequence"/>
</dbReference>
<comment type="caution">
    <text evidence="5">The sequence shown here is derived from an EMBL/GenBank/DDBJ whole genome shotgun (WGS) entry which is preliminary data.</text>
</comment>
<feature type="domain" description="HTH araC/xylS-type" evidence="4">
    <location>
        <begin position="181"/>
        <end position="283"/>
    </location>
</feature>
<dbReference type="PANTHER" id="PTHR43280:SF32">
    <property type="entry name" value="TRANSCRIPTIONAL REGULATORY PROTEIN"/>
    <property type="match status" value="1"/>
</dbReference>
<dbReference type="InterPro" id="IPR018060">
    <property type="entry name" value="HTH_AraC"/>
</dbReference>
<organism evidence="5 6">
    <name type="scientific">Segatella hominis</name>
    <dbReference type="NCBI Taxonomy" id="2518605"/>
    <lineage>
        <taxon>Bacteria</taxon>
        <taxon>Pseudomonadati</taxon>
        <taxon>Bacteroidota</taxon>
        <taxon>Bacteroidia</taxon>
        <taxon>Bacteroidales</taxon>
        <taxon>Prevotellaceae</taxon>
        <taxon>Segatella</taxon>
    </lineage>
</organism>
<dbReference type="GO" id="GO:0003700">
    <property type="term" value="F:DNA-binding transcription factor activity"/>
    <property type="evidence" value="ECO:0007669"/>
    <property type="project" value="InterPro"/>
</dbReference>
<protein>
    <submittedName>
        <fullName evidence="5">AraC family transcriptional regulator</fullName>
    </submittedName>
</protein>
<name>A0A4Y8VVL2_9BACT</name>
<reference evidence="5 6" key="1">
    <citation type="submission" date="2019-02" db="EMBL/GenBank/DDBJ databases">
        <title>Draft Genome Sequence of the Prevotella sp. BCRC 81118, Isolated from Human Feces.</title>
        <authorList>
            <person name="Huang C.-H."/>
        </authorList>
    </citation>
    <scope>NUCLEOTIDE SEQUENCE [LARGE SCALE GENOMIC DNA]</scope>
    <source>
        <strain evidence="5 6">BCRC 81118</strain>
    </source>
</reference>
<sequence length="284" mass="32984">MKQQIVYNLEEFAAKYHLTDIYGAYAAHFAINGGENNCVSSEELAEMVKERTLFTKLLLLKQGKCLLHFNSNKDETLEVKTGEFLIASPKEIVALKEVSPDFEAECILVDEHFTDQPNRYQPSPEKMKSIADIFHFVRDIVRHQHINKIEMIKSMFNVLKLIIEELPYEQCSVSNDLGHKKEVYEIFLHHLYRFFRKERQIRFYADKQNVSAAYLSRLVREISGSTVNEHVTSLVYKEICNLLTQSDMTMGEIADYLNFSDQSALTNFFKQRSGMTPLAYRGKK</sequence>
<evidence type="ECO:0000256" key="2">
    <source>
        <dbReference type="ARBA" id="ARBA00023125"/>
    </source>
</evidence>
<keyword evidence="6" id="KW-1185">Reference proteome</keyword>
<dbReference type="SMART" id="SM00342">
    <property type="entry name" value="HTH_ARAC"/>
    <property type="match status" value="1"/>
</dbReference>
<evidence type="ECO:0000259" key="4">
    <source>
        <dbReference type="PROSITE" id="PS01124"/>
    </source>
</evidence>
<dbReference type="AlphaFoldDB" id="A0A4Y8VVL2"/>
<dbReference type="EMBL" id="SGVY01000001">
    <property type="protein sequence ID" value="TFH84550.1"/>
    <property type="molecule type" value="Genomic_DNA"/>
</dbReference>
<dbReference type="Pfam" id="PF12833">
    <property type="entry name" value="HTH_18"/>
    <property type="match status" value="1"/>
</dbReference>
<evidence type="ECO:0000313" key="6">
    <source>
        <dbReference type="Proteomes" id="UP000297872"/>
    </source>
</evidence>
<dbReference type="PANTHER" id="PTHR43280">
    <property type="entry name" value="ARAC-FAMILY TRANSCRIPTIONAL REGULATOR"/>
    <property type="match status" value="1"/>
</dbReference>
<accession>A0A4Y8VVL2</accession>
<dbReference type="GO" id="GO:0043565">
    <property type="term" value="F:sequence-specific DNA binding"/>
    <property type="evidence" value="ECO:0007669"/>
    <property type="project" value="InterPro"/>
</dbReference>
<dbReference type="PROSITE" id="PS01124">
    <property type="entry name" value="HTH_ARAC_FAMILY_2"/>
    <property type="match status" value="1"/>
</dbReference>
<evidence type="ECO:0000256" key="1">
    <source>
        <dbReference type="ARBA" id="ARBA00023015"/>
    </source>
</evidence>
<dbReference type="SUPFAM" id="SSF46689">
    <property type="entry name" value="Homeodomain-like"/>
    <property type="match status" value="1"/>
</dbReference>
<evidence type="ECO:0000313" key="5">
    <source>
        <dbReference type="EMBL" id="TFH84550.1"/>
    </source>
</evidence>
<keyword evidence="1" id="KW-0805">Transcription regulation</keyword>
<proteinExistence type="predicted"/>
<dbReference type="GeneID" id="302993750"/>
<keyword evidence="3" id="KW-0804">Transcription</keyword>
<evidence type="ECO:0000256" key="3">
    <source>
        <dbReference type="ARBA" id="ARBA00023163"/>
    </source>
</evidence>
<dbReference type="InterPro" id="IPR009057">
    <property type="entry name" value="Homeodomain-like_sf"/>
</dbReference>
<keyword evidence="2" id="KW-0238">DNA-binding</keyword>